<dbReference type="Proteomes" id="UP000264006">
    <property type="component" value="Chromosome"/>
</dbReference>
<keyword evidence="7" id="KW-1185">Reference proteome</keyword>
<keyword evidence="2" id="KW-0479">Metal-binding</keyword>
<evidence type="ECO:0000256" key="3">
    <source>
        <dbReference type="ARBA" id="ARBA00023004"/>
    </source>
</evidence>
<dbReference type="EMBL" id="CP031165">
    <property type="protein sequence ID" value="AXV05056.1"/>
    <property type="molecule type" value="Genomic_DNA"/>
</dbReference>
<dbReference type="InterPro" id="IPR011257">
    <property type="entry name" value="DNA_glycosylase"/>
</dbReference>
<dbReference type="GO" id="GO:0006284">
    <property type="term" value="P:base-excision repair"/>
    <property type="evidence" value="ECO:0007669"/>
    <property type="project" value="InterPro"/>
</dbReference>
<keyword evidence="6" id="KW-0255">Endonuclease</keyword>
<evidence type="ECO:0000256" key="4">
    <source>
        <dbReference type="ARBA" id="ARBA00023014"/>
    </source>
</evidence>
<proteinExistence type="predicted"/>
<keyword evidence="1" id="KW-0004">4Fe-4S</keyword>
<dbReference type="GO" id="GO:0046872">
    <property type="term" value="F:metal ion binding"/>
    <property type="evidence" value="ECO:0007669"/>
    <property type="project" value="UniProtKB-KW"/>
</dbReference>
<dbReference type="PANTHER" id="PTHR10359">
    <property type="entry name" value="A/G-SPECIFIC ADENINE GLYCOSYLASE/ENDONUCLEASE III"/>
    <property type="match status" value="1"/>
</dbReference>
<evidence type="ECO:0000259" key="5">
    <source>
        <dbReference type="SMART" id="SM00478"/>
    </source>
</evidence>
<reference evidence="6 7" key="1">
    <citation type="submission" date="2018-09" db="EMBL/GenBank/DDBJ databases">
        <title>Complete genome sequence of Euzebya sp. DY32-46 isolated from seawater of Pacific Ocean.</title>
        <authorList>
            <person name="Xu L."/>
            <person name="Wu Y.-H."/>
            <person name="Xu X.-W."/>
        </authorList>
    </citation>
    <scope>NUCLEOTIDE SEQUENCE [LARGE SCALE GENOMIC DNA]</scope>
    <source>
        <strain evidence="6 7">DY32-46</strain>
    </source>
</reference>
<evidence type="ECO:0000256" key="1">
    <source>
        <dbReference type="ARBA" id="ARBA00022485"/>
    </source>
</evidence>
<dbReference type="Gene3D" id="1.10.1670.10">
    <property type="entry name" value="Helix-hairpin-Helix base-excision DNA repair enzymes (C-terminal)"/>
    <property type="match status" value="1"/>
</dbReference>
<protein>
    <submittedName>
        <fullName evidence="6">Endonuclease III</fullName>
    </submittedName>
</protein>
<dbReference type="InterPro" id="IPR003265">
    <property type="entry name" value="HhH-GPD_domain"/>
</dbReference>
<dbReference type="SMART" id="SM00478">
    <property type="entry name" value="ENDO3c"/>
    <property type="match status" value="1"/>
</dbReference>
<dbReference type="Gene3D" id="1.10.340.30">
    <property type="entry name" value="Hypothetical protein, domain 2"/>
    <property type="match status" value="1"/>
</dbReference>
<dbReference type="GO" id="GO:0004519">
    <property type="term" value="F:endonuclease activity"/>
    <property type="evidence" value="ECO:0007669"/>
    <property type="project" value="UniProtKB-KW"/>
</dbReference>
<keyword evidence="6" id="KW-0378">Hydrolase</keyword>
<sequence>MTGRNGSWTRSRVQTWPSILRSLASLHGQPARSPLPLGNHADPNDEAVFIQLTYMTRSQRTVEAAFDDLRALAPTSWTELADADPRRVADAVRPLGLITRRTENLMSFGAQMADRHGGDLMTLDDLADADLLKELMALPGLGPKGARCVAAYSFGRDVMAVDVHVLRVAKRLGMLEPSMTWARATRLIEEGVPAGLRYDAHVLLVQHGREVCTQRAPACHACPLVGRCPSAFIASDRRADYVPELRHGTNGKGGN</sequence>
<feature type="domain" description="HhH-GPD" evidence="5">
    <location>
        <begin position="52"/>
        <end position="210"/>
    </location>
</feature>
<dbReference type="CDD" id="cd00056">
    <property type="entry name" value="ENDO3c"/>
    <property type="match status" value="1"/>
</dbReference>
<evidence type="ECO:0000313" key="6">
    <source>
        <dbReference type="EMBL" id="AXV05056.1"/>
    </source>
</evidence>
<dbReference type="Pfam" id="PF00730">
    <property type="entry name" value="HhH-GPD"/>
    <property type="match status" value="1"/>
</dbReference>
<keyword evidence="3" id="KW-0408">Iron</keyword>
<dbReference type="AlphaFoldDB" id="A0A346XS59"/>
<evidence type="ECO:0000313" key="7">
    <source>
        <dbReference type="Proteomes" id="UP000264006"/>
    </source>
</evidence>
<dbReference type="SUPFAM" id="SSF48150">
    <property type="entry name" value="DNA-glycosylase"/>
    <property type="match status" value="1"/>
</dbReference>
<gene>
    <name evidence="6" type="ORF">DVS28_a0349</name>
</gene>
<dbReference type="OrthoDB" id="9800977at2"/>
<keyword evidence="6" id="KW-0540">Nuclease</keyword>
<keyword evidence="4" id="KW-0411">Iron-sulfur</keyword>
<dbReference type="KEGG" id="euz:DVS28_a0349"/>
<dbReference type="RefSeq" id="WP_114589916.1">
    <property type="nucleotide sequence ID" value="NZ_CP031165.1"/>
</dbReference>
<evidence type="ECO:0000256" key="2">
    <source>
        <dbReference type="ARBA" id="ARBA00022723"/>
    </source>
</evidence>
<dbReference type="GO" id="GO:0051539">
    <property type="term" value="F:4 iron, 4 sulfur cluster binding"/>
    <property type="evidence" value="ECO:0007669"/>
    <property type="project" value="UniProtKB-KW"/>
</dbReference>
<name>A0A346XS59_9ACTN</name>
<dbReference type="InterPro" id="IPR023170">
    <property type="entry name" value="HhH_base_excis_C"/>
</dbReference>
<accession>A0A346XS59</accession>
<organism evidence="6 7">
    <name type="scientific">Euzebya pacifica</name>
    <dbReference type="NCBI Taxonomy" id="1608957"/>
    <lineage>
        <taxon>Bacteria</taxon>
        <taxon>Bacillati</taxon>
        <taxon>Actinomycetota</taxon>
        <taxon>Nitriliruptoria</taxon>
        <taxon>Euzebyales</taxon>
    </lineage>
</organism>